<dbReference type="InterPro" id="IPR000436">
    <property type="entry name" value="Sushi_SCR_CCP_dom"/>
</dbReference>
<evidence type="ECO:0000313" key="4">
    <source>
        <dbReference type="EMBL" id="VDL86285.1"/>
    </source>
</evidence>
<dbReference type="Gene3D" id="2.10.70.10">
    <property type="entry name" value="Complement Module, domain 1"/>
    <property type="match status" value="1"/>
</dbReference>
<comment type="caution">
    <text evidence="2">Lacks conserved residue(s) required for the propagation of feature annotation.</text>
</comment>
<organism evidence="6">
    <name type="scientific">Nippostrongylus brasiliensis</name>
    <name type="common">Rat hookworm</name>
    <dbReference type="NCBI Taxonomy" id="27835"/>
    <lineage>
        <taxon>Eukaryota</taxon>
        <taxon>Metazoa</taxon>
        <taxon>Ecdysozoa</taxon>
        <taxon>Nematoda</taxon>
        <taxon>Chromadorea</taxon>
        <taxon>Rhabditida</taxon>
        <taxon>Rhabditina</taxon>
        <taxon>Rhabditomorpha</taxon>
        <taxon>Strongyloidea</taxon>
        <taxon>Heligmosomidae</taxon>
        <taxon>Nippostrongylus</taxon>
    </lineage>
</organism>
<evidence type="ECO:0000313" key="6">
    <source>
        <dbReference type="WBParaSite" id="NBR_0002187601-mRNA-1"/>
    </source>
</evidence>
<protein>
    <submittedName>
        <fullName evidence="6">Sushi domain-containing protein</fullName>
    </submittedName>
</protein>
<name>A0A0N4YXA4_NIPBR</name>
<feature type="domain" description="Sushi" evidence="3">
    <location>
        <begin position="1"/>
        <end position="52"/>
    </location>
</feature>
<dbReference type="EMBL" id="UYSL01027010">
    <property type="protein sequence ID" value="VDL86285.1"/>
    <property type="molecule type" value="Genomic_DNA"/>
</dbReference>
<sequence length="177" mass="18304">MITYSTGSVFDTTRPSGTTATLTCNFGFTLTGSSTSSCFSGVWNPKIGNCTSSSSTGGALSQQCPYMLPPFGSTIAYSIAVTTGPFNSGTTATVRCNNGAAPQGTCPALFQPFGGILSYSTGSSTGPFASGSTVTLSCLGGFPMGRFPAIFHLIFNYFSHKLNFTSELALRPRSSLV</sequence>
<evidence type="ECO:0000256" key="1">
    <source>
        <dbReference type="ARBA" id="ARBA00023157"/>
    </source>
</evidence>
<proteinExistence type="predicted"/>
<dbReference type="Pfam" id="PF00084">
    <property type="entry name" value="Sushi"/>
    <property type="match status" value="1"/>
</dbReference>
<dbReference type="WBParaSite" id="NBR_0002187601-mRNA-1">
    <property type="protein sequence ID" value="NBR_0002187601-mRNA-1"/>
    <property type="gene ID" value="NBR_0002187601"/>
</dbReference>
<dbReference type="STRING" id="27835.A0A0N4YXA4"/>
<gene>
    <name evidence="4" type="ORF">NBR_LOCUS21877</name>
</gene>
<evidence type="ECO:0000256" key="2">
    <source>
        <dbReference type="PROSITE-ProRule" id="PRU00302"/>
    </source>
</evidence>
<keyword evidence="2" id="KW-0768">Sushi</keyword>
<evidence type="ECO:0000313" key="5">
    <source>
        <dbReference type="Proteomes" id="UP000271162"/>
    </source>
</evidence>
<dbReference type="SUPFAM" id="SSF57535">
    <property type="entry name" value="Complement control module/SCR domain"/>
    <property type="match status" value="1"/>
</dbReference>
<dbReference type="CDD" id="cd00033">
    <property type="entry name" value="CCP"/>
    <property type="match status" value="1"/>
</dbReference>
<reference evidence="4 5" key="2">
    <citation type="submission" date="2018-11" db="EMBL/GenBank/DDBJ databases">
        <authorList>
            <consortium name="Pathogen Informatics"/>
        </authorList>
    </citation>
    <scope>NUCLEOTIDE SEQUENCE [LARGE SCALE GENOMIC DNA]</scope>
</reference>
<accession>A0A0N4YXA4</accession>
<keyword evidence="1" id="KW-1015">Disulfide bond</keyword>
<dbReference type="PROSITE" id="PS50923">
    <property type="entry name" value="SUSHI"/>
    <property type="match status" value="1"/>
</dbReference>
<evidence type="ECO:0000259" key="3">
    <source>
        <dbReference type="PROSITE" id="PS50923"/>
    </source>
</evidence>
<dbReference type="InterPro" id="IPR035976">
    <property type="entry name" value="Sushi/SCR/CCP_sf"/>
</dbReference>
<dbReference type="AlphaFoldDB" id="A0A0N4YXA4"/>
<keyword evidence="5" id="KW-1185">Reference proteome</keyword>
<reference evidence="6" key="1">
    <citation type="submission" date="2017-02" db="UniProtKB">
        <authorList>
            <consortium name="WormBaseParasite"/>
        </authorList>
    </citation>
    <scope>IDENTIFICATION</scope>
</reference>
<dbReference type="Proteomes" id="UP000271162">
    <property type="component" value="Unassembled WGS sequence"/>
</dbReference>